<dbReference type="PANTHER" id="PTHR11063:SF8">
    <property type="entry name" value="DELTA-1-PYRROLINE-5-CARBOXYLATE SYNTHASE"/>
    <property type="match status" value="1"/>
</dbReference>
<dbReference type="PANTHER" id="PTHR11063">
    <property type="entry name" value="GLUTAMATE SEMIALDEHYDE DEHYDROGENASE"/>
    <property type="match status" value="1"/>
</dbReference>
<dbReference type="InterPro" id="IPR016163">
    <property type="entry name" value="Ald_DH_C"/>
</dbReference>
<dbReference type="Gene3D" id="3.40.605.10">
    <property type="entry name" value="Aldehyde Dehydrogenase, Chain A, domain 1"/>
    <property type="match status" value="1"/>
</dbReference>
<dbReference type="InterPro" id="IPR020593">
    <property type="entry name" value="G-glutamylP_reductase_CS"/>
</dbReference>
<sequence>MPEYVDVIVPRGGKGLIERVSRDARVPVIKHLDGICHVYVAEHAELDKAQRIAFNAKTYRYGICGAMETLLVDQSVAAAFLPAMASQFRDKGVELRGCERTRQIIEALPASEDDWSTEYLAAILSIRVVDGLDAAIEHINHYGSHHTDSIVTEHQGAGRAHSIRLADTLVGVGHADPTAAGQRQVGAVSGAGRSTGLYRCARPVPCAELSAPTAPHTYELNEFYMSKQEMIKGEELVKVAVAALEDVKAQDVLVIDVRDKQSITDYMIIATGTSNRQISAMLDKVRQMVKEKGVRPLGEEGKGDSDWVLLDLDDVIVHMMTASARQFYDLERLWKGAEQSRAADGKHHSPEHTHEHFAKLNKDQ</sequence>
<evidence type="ECO:0000256" key="2">
    <source>
        <dbReference type="SAM" id="MobiDB-lite"/>
    </source>
</evidence>
<dbReference type="PROSITE" id="PS01223">
    <property type="entry name" value="PROA"/>
    <property type="match status" value="1"/>
</dbReference>
<dbReference type="WBParaSite" id="L893_g13694.t1">
    <property type="protein sequence ID" value="L893_g13694.t1"/>
    <property type="gene ID" value="L893_g13694"/>
</dbReference>
<dbReference type="NCBIfam" id="TIGR00090">
    <property type="entry name" value="rsfS_iojap_ybeB"/>
    <property type="match status" value="1"/>
</dbReference>
<comment type="similarity">
    <text evidence="1">Belongs to the Iojap/RsfS family.</text>
</comment>
<dbReference type="Gene3D" id="3.40.309.10">
    <property type="entry name" value="Aldehyde Dehydrogenase, Chain A, domain 2"/>
    <property type="match status" value="1"/>
</dbReference>
<dbReference type="InterPro" id="IPR004394">
    <property type="entry name" value="Iojap/RsfS/C7orf30"/>
</dbReference>
<dbReference type="GO" id="GO:0004350">
    <property type="term" value="F:glutamate-5-semialdehyde dehydrogenase activity"/>
    <property type="evidence" value="ECO:0007669"/>
    <property type="project" value="InterPro"/>
</dbReference>
<dbReference type="InterPro" id="IPR016161">
    <property type="entry name" value="Ald_DH/histidinol_DH"/>
</dbReference>
<organism evidence="3 4">
    <name type="scientific">Steinernema glaseri</name>
    <dbReference type="NCBI Taxonomy" id="37863"/>
    <lineage>
        <taxon>Eukaryota</taxon>
        <taxon>Metazoa</taxon>
        <taxon>Ecdysozoa</taxon>
        <taxon>Nematoda</taxon>
        <taxon>Chromadorea</taxon>
        <taxon>Rhabditida</taxon>
        <taxon>Tylenchina</taxon>
        <taxon>Panagrolaimomorpha</taxon>
        <taxon>Strongyloidoidea</taxon>
        <taxon>Steinernematidae</taxon>
        <taxon>Steinernema</taxon>
    </lineage>
</organism>
<protein>
    <submittedName>
        <fullName evidence="4">Ribosomal silencing factor RsfS</fullName>
    </submittedName>
</protein>
<dbReference type="SUPFAM" id="SSF81301">
    <property type="entry name" value="Nucleotidyltransferase"/>
    <property type="match status" value="1"/>
</dbReference>
<dbReference type="HAMAP" id="MF_01477">
    <property type="entry name" value="Iojap_RsfS"/>
    <property type="match status" value="1"/>
</dbReference>
<dbReference type="InterPro" id="IPR016162">
    <property type="entry name" value="Ald_DH_N"/>
</dbReference>
<dbReference type="InterPro" id="IPR043519">
    <property type="entry name" value="NT_sf"/>
</dbReference>
<dbReference type="Pfam" id="PF02410">
    <property type="entry name" value="RsfS"/>
    <property type="match status" value="1"/>
</dbReference>
<dbReference type="SUPFAM" id="SSF53720">
    <property type="entry name" value="ALDH-like"/>
    <property type="match status" value="1"/>
</dbReference>
<accession>A0A1I7Y8E7</accession>
<evidence type="ECO:0000256" key="1">
    <source>
        <dbReference type="ARBA" id="ARBA00010574"/>
    </source>
</evidence>
<name>A0A1I7Y8E7_9BILA</name>
<keyword evidence="3" id="KW-1185">Reference proteome</keyword>
<evidence type="ECO:0000313" key="4">
    <source>
        <dbReference type="WBParaSite" id="L893_g13694.t1"/>
    </source>
</evidence>
<dbReference type="Gene3D" id="3.30.460.10">
    <property type="entry name" value="Beta Polymerase, domain 2"/>
    <property type="match status" value="1"/>
</dbReference>
<dbReference type="Proteomes" id="UP000095287">
    <property type="component" value="Unplaced"/>
</dbReference>
<feature type="region of interest" description="Disordered" evidence="2">
    <location>
        <begin position="341"/>
        <end position="364"/>
    </location>
</feature>
<reference evidence="4" key="1">
    <citation type="submission" date="2016-11" db="UniProtKB">
        <authorList>
            <consortium name="WormBaseParasite"/>
        </authorList>
    </citation>
    <scope>IDENTIFICATION</scope>
</reference>
<dbReference type="AlphaFoldDB" id="A0A1I7Y8E7"/>
<evidence type="ECO:0000313" key="3">
    <source>
        <dbReference type="Proteomes" id="UP000095287"/>
    </source>
</evidence>
<proteinExistence type="inferred from homology"/>